<evidence type="ECO:0000256" key="5">
    <source>
        <dbReference type="ARBA" id="ARBA00023128"/>
    </source>
</evidence>
<evidence type="ECO:0000256" key="9">
    <source>
        <dbReference type="SAM" id="MobiDB-lite"/>
    </source>
</evidence>
<dbReference type="GO" id="GO:0005739">
    <property type="term" value="C:mitochondrion"/>
    <property type="evidence" value="ECO:0007669"/>
    <property type="project" value="UniProtKB-SubCell"/>
</dbReference>
<comment type="subcellular location">
    <subcellularLocation>
        <location evidence="1">Mitochondrion</location>
    </subcellularLocation>
</comment>
<dbReference type="Pfam" id="PF00189">
    <property type="entry name" value="Ribosomal_S3_C"/>
    <property type="match status" value="1"/>
</dbReference>
<proteinExistence type="inferred from homology"/>
<sequence length="615" mass="69982">MGQRIKRFDFVSRDPPQAKGRWWEFGKVGPIGCLHSSDGTEEERNEVRGRGSGKRVESIRLDDREKQNEIRIWPKKKQGYGYHDRSPSIKKNLSKSLRVSGAFKHPKYDGVVNDIAFLIENDDSFRKTKLFKFFFPKKSRSDGPTSHLLKRTLPAVRPSLNYSVIQYLLNTKKKMHFDPVVVLNHFAAPGVAEPSTMGGANAQERSLDKRIRSRIAFFVESSTSEKKCLAEAKRRLTHFIRQANDLRFAGTTKTTISLFPFFGATFFFPRDGVGVYNNLFFENAREQLLGQLRIKCWNLMAKDKVMELIEKFIDLGRIGELIKGIEMMIEIILRNRRIPYGYNSYLNEVKKMRSLLSNRTNTNTLIESVKIKSVYQSASPIAQDISFQLRTKTRSFRSIFSKIVKDIPLVMKKGVEGIRICCSGRSEGAEIARTECGKYGKTSRNVFNQKIDYAPAEVSKCGFHIVKKERGVLYPKRTKYSKYRKGRCSRGCKPDGTQLGFGRYGTKSCRAGRLSYRAIEAARRAIIGHFHRAMSGQFRRNGKIWVRVLADIPITGKPTEVRMGRGKGNPTGWIARVSTGQILFEMDGVSLSNARQAATLAAHKLCSSTKFVQWS</sequence>
<dbReference type="InterPro" id="IPR001351">
    <property type="entry name" value="Ribosomal_uS3_C"/>
</dbReference>
<dbReference type="PANTHER" id="PTHR35928">
    <property type="entry name" value="RIBOSOMAL PROTEIN S3, MITOCHONDRIAL"/>
    <property type="match status" value="1"/>
</dbReference>
<evidence type="ECO:0000256" key="8">
    <source>
        <dbReference type="ARBA" id="ARBA00042582"/>
    </source>
</evidence>
<dbReference type="SUPFAM" id="SSF54686">
    <property type="entry name" value="Ribosomal protein L16p/L10e"/>
    <property type="match status" value="1"/>
</dbReference>
<keyword evidence="12" id="KW-1185">Reference proteome</keyword>
<evidence type="ECO:0000313" key="12">
    <source>
        <dbReference type="Proteomes" id="UP001604277"/>
    </source>
</evidence>
<dbReference type="InterPro" id="IPR047873">
    <property type="entry name" value="Ribosomal_uL16"/>
</dbReference>
<reference evidence="12" key="1">
    <citation type="submission" date="2024-07" db="EMBL/GenBank/DDBJ databases">
        <title>Two chromosome-level genome assemblies of Korean endemic species Abeliophyllum distichum and Forsythia ovata (Oleaceae).</title>
        <authorList>
            <person name="Jang H."/>
        </authorList>
    </citation>
    <scope>NUCLEOTIDE SEQUENCE [LARGE SCALE GENOMIC DNA]</scope>
</reference>
<keyword evidence="4" id="KW-0689">Ribosomal protein</keyword>
<dbReference type="NCBIfam" id="TIGR01164">
    <property type="entry name" value="rplP_bact"/>
    <property type="match status" value="1"/>
</dbReference>
<dbReference type="EMBL" id="JBFOLJ010000045">
    <property type="protein sequence ID" value="KAL2457135.1"/>
    <property type="molecule type" value="Genomic_DNA"/>
</dbReference>
<keyword evidence="6" id="KW-0687">Ribonucleoprotein</keyword>
<evidence type="ECO:0000256" key="3">
    <source>
        <dbReference type="ARBA" id="ARBA00010761"/>
    </source>
</evidence>
<evidence type="ECO:0000313" key="11">
    <source>
        <dbReference type="EMBL" id="KAL2457135.1"/>
    </source>
</evidence>
<keyword evidence="5" id="KW-0496">Mitochondrion</keyword>
<dbReference type="AlphaFoldDB" id="A0ABD1NZU8"/>
<dbReference type="GO" id="GO:1990904">
    <property type="term" value="C:ribonucleoprotein complex"/>
    <property type="evidence" value="ECO:0007669"/>
    <property type="project" value="UniProtKB-KW"/>
</dbReference>
<dbReference type="FunFam" id="3.90.1170.10:FF:000007">
    <property type="entry name" value="Ribosomal protein L16"/>
    <property type="match status" value="1"/>
</dbReference>
<organism evidence="11 12">
    <name type="scientific">Forsythia ovata</name>
    <dbReference type="NCBI Taxonomy" id="205694"/>
    <lineage>
        <taxon>Eukaryota</taxon>
        <taxon>Viridiplantae</taxon>
        <taxon>Streptophyta</taxon>
        <taxon>Embryophyta</taxon>
        <taxon>Tracheophyta</taxon>
        <taxon>Spermatophyta</taxon>
        <taxon>Magnoliopsida</taxon>
        <taxon>eudicotyledons</taxon>
        <taxon>Gunneridae</taxon>
        <taxon>Pentapetalae</taxon>
        <taxon>asterids</taxon>
        <taxon>lamiids</taxon>
        <taxon>Lamiales</taxon>
        <taxon>Oleaceae</taxon>
        <taxon>Forsythieae</taxon>
        <taxon>Forsythia</taxon>
    </lineage>
</organism>
<dbReference type="Proteomes" id="UP001604277">
    <property type="component" value="Unassembled WGS sequence"/>
</dbReference>
<dbReference type="PRINTS" id="PR00060">
    <property type="entry name" value="RIBOSOMALL16"/>
</dbReference>
<comment type="similarity">
    <text evidence="3">Belongs to the universal ribosomal protein uS3 family.</text>
</comment>
<feature type="region of interest" description="Disordered" evidence="9">
    <location>
        <begin position="34"/>
        <end position="56"/>
    </location>
</feature>
<dbReference type="Pfam" id="PF00252">
    <property type="entry name" value="Ribosomal_L16"/>
    <property type="match status" value="1"/>
</dbReference>
<comment type="similarity">
    <text evidence="2">Belongs to the universal ribosomal protein uL16 family.</text>
</comment>
<comment type="caution">
    <text evidence="11">The sequence shown here is derived from an EMBL/GenBank/DDBJ whole genome shotgun (WGS) entry which is preliminary data.</text>
</comment>
<accession>A0ABD1NZU8</accession>
<feature type="compositionally biased region" description="Basic and acidic residues" evidence="9">
    <location>
        <begin position="45"/>
        <end position="56"/>
    </location>
</feature>
<evidence type="ECO:0000256" key="1">
    <source>
        <dbReference type="ARBA" id="ARBA00004173"/>
    </source>
</evidence>
<dbReference type="InterPro" id="IPR036920">
    <property type="entry name" value="Ribosomal_uL16_sf"/>
</dbReference>
<dbReference type="Gene3D" id="3.90.1170.10">
    <property type="entry name" value="Ribosomal protein L10e/L16"/>
    <property type="match status" value="1"/>
</dbReference>
<evidence type="ECO:0000259" key="10">
    <source>
        <dbReference type="Pfam" id="PF00189"/>
    </source>
</evidence>
<evidence type="ECO:0000256" key="4">
    <source>
        <dbReference type="ARBA" id="ARBA00022980"/>
    </source>
</evidence>
<feature type="domain" description="Small ribosomal subunit protein uS3 C-terminal" evidence="10">
    <location>
        <begin position="395"/>
        <end position="459"/>
    </location>
</feature>
<evidence type="ECO:0000256" key="2">
    <source>
        <dbReference type="ARBA" id="ARBA00008931"/>
    </source>
</evidence>
<dbReference type="Gene3D" id="3.30.1140.32">
    <property type="entry name" value="Ribosomal protein S3, C-terminal domain"/>
    <property type="match status" value="1"/>
</dbReference>
<gene>
    <name evidence="11" type="ORF">Fot_56546</name>
</gene>
<dbReference type="GO" id="GO:0005840">
    <property type="term" value="C:ribosome"/>
    <property type="evidence" value="ECO:0007669"/>
    <property type="project" value="UniProtKB-KW"/>
</dbReference>
<dbReference type="PROSITE" id="PS00701">
    <property type="entry name" value="RIBOSOMAL_L16_2"/>
    <property type="match status" value="1"/>
</dbReference>
<dbReference type="InterPro" id="IPR036419">
    <property type="entry name" value="Ribosomal_S3_C_sf"/>
</dbReference>
<dbReference type="CDD" id="cd01433">
    <property type="entry name" value="Ribosomal_L16_L10e"/>
    <property type="match status" value="1"/>
</dbReference>
<protein>
    <recommendedName>
        <fullName evidence="7">Large ribosomal subunit protein uL16m</fullName>
    </recommendedName>
    <alternativeName>
        <fullName evidence="8">60S ribosomal protein L16, mitochondrial</fullName>
    </alternativeName>
</protein>
<name>A0ABD1NZU8_9LAMI</name>
<dbReference type="PANTHER" id="PTHR35928:SF2">
    <property type="entry name" value="SMALL RIBOSOMAL SUBUNIT PROTEIN US3M"/>
    <property type="match status" value="1"/>
</dbReference>
<dbReference type="InterPro" id="IPR044954">
    <property type="entry name" value="Ribosomal_uS3m_plant"/>
</dbReference>
<evidence type="ECO:0000256" key="7">
    <source>
        <dbReference type="ARBA" id="ARBA00035302"/>
    </source>
</evidence>
<dbReference type="PROSITE" id="PS00586">
    <property type="entry name" value="RIBOSOMAL_L16_1"/>
    <property type="match status" value="1"/>
</dbReference>
<dbReference type="InterPro" id="IPR016180">
    <property type="entry name" value="Ribosomal_uL16_dom"/>
</dbReference>
<dbReference type="InterPro" id="IPR000114">
    <property type="entry name" value="Ribosomal_uL16_bact-type"/>
</dbReference>
<dbReference type="SUPFAM" id="SSF54821">
    <property type="entry name" value="Ribosomal protein S3 C-terminal domain"/>
    <property type="match status" value="1"/>
</dbReference>
<dbReference type="InterPro" id="IPR020798">
    <property type="entry name" value="Ribosomal_uL16_CS"/>
</dbReference>
<evidence type="ECO:0000256" key="6">
    <source>
        <dbReference type="ARBA" id="ARBA00023274"/>
    </source>
</evidence>